<dbReference type="PIR" id="B71056">
    <property type="entry name" value="B71056"/>
</dbReference>
<reference evidence="1 2" key="1">
    <citation type="journal article" date="1998" name="DNA Res.">
        <title>Complete sequence and gene organization of the genome of a hyper-thermophilic archaebacterium, Pyrococcus horikoshii OT3.</title>
        <authorList>
            <person name="Kawarabayasi Y."/>
            <person name="Sawada M."/>
            <person name="Horikawa H."/>
            <person name="Haikawa Y."/>
            <person name="Hino Y."/>
            <person name="Yamamoto S."/>
            <person name="Sekine M."/>
            <person name="Baba S."/>
            <person name="Kosugi H."/>
            <person name="Hosoyama A."/>
            <person name="Nagai Y."/>
            <person name="Sakai M."/>
            <person name="Ogura K."/>
            <person name="Otuka R."/>
            <person name="Nakazawa H."/>
            <person name="Takamiya M."/>
            <person name="Ohfuku Y."/>
            <person name="Funahashi T."/>
            <person name="Tanaka T."/>
            <person name="Kudoh Y."/>
            <person name="Yamazaki J."/>
            <person name="Kushida N."/>
            <person name="Oguchi A."/>
            <person name="Aoki K."/>
            <person name="Nakamura Y."/>
            <person name="Robb T.F."/>
            <person name="Horikoshi K."/>
            <person name="Masuchi Y."/>
            <person name="Shizuya H."/>
            <person name="Kikuchi H."/>
        </authorList>
    </citation>
    <scope>NUCLEOTIDE SEQUENCE [LARGE SCALE GENOMIC DNA]</scope>
    <source>
        <strain evidence="2">ATCC 700860 / DSM 12428 / JCM 9974 / NBRC 100139 / OT-3</strain>
    </source>
</reference>
<evidence type="ECO:0000313" key="1">
    <source>
        <dbReference type="EMBL" id="BAA30244.1"/>
    </source>
</evidence>
<dbReference type="KEGG" id="pho:PH1144"/>
<dbReference type="Pfam" id="PF03192">
    <property type="entry name" value="DUF257"/>
    <property type="match status" value="1"/>
</dbReference>
<keyword evidence="2" id="KW-1185">Reference proteome</keyword>
<dbReference type="GeneID" id="1443463"/>
<dbReference type="eggNOG" id="arCOG03791">
    <property type="taxonomic scope" value="Archaea"/>
</dbReference>
<name>O58890_PYRHO</name>
<dbReference type="Proteomes" id="UP000000752">
    <property type="component" value="Chromosome"/>
</dbReference>
<dbReference type="InterPro" id="IPR005489">
    <property type="entry name" value="DUF257"/>
</dbReference>
<organism evidence="1 2">
    <name type="scientific">Pyrococcus horikoshii (strain ATCC 700860 / DSM 12428 / JCM 9974 / NBRC 100139 / OT-3)</name>
    <dbReference type="NCBI Taxonomy" id="70601"/>
    <lineage>
        <taxon>Archaea</taxon>
        <taxon>Methanobacteriati</taxon>
        <taxon>Methanobacteriota</taxon>
        <taxon>Thermococci</taxon>
        <taxon>Thermococcales</taxon>
        <taxon>Thermococcaceae</taxon>
        <taxon>Pyrococcus</taxon>
    </lineage>
</organism>
<proteinExistence type="predicted"/>
<gene>
    <name evidence="1" type="ordered locus">PH1144</name>
</gene>
<protein>
    <recommendedName>
        <fullName evidence="3">KaiC-like domain-containing protein</fullName>
    </recommendedName>
</protein>
<dbReference type="EMBL" id="BA000001">
    <property type="protein sequence ID" value="BAA30244.1"/>
    <property type="molecule type" value="Genomic_DNA"/>
</dbReference>
<evidence type="ECO:0000313" key="2">
    <source>
        <dbReference type="Proteomes" id="UP000000752"/>
    </source>
</evidence>
<evidence type="ECO:0008006" key="3">
    <source>
        <dbReference type="Google" id="ProtNLM"/>
    </source>
</evidence>
<sequence>MIILQEFLKSKKFGETILVENDSPLGIEALTSYILEYAKQEKLPVLIEDILDTFPIYIKHLKLMNRELDLSSVNVMKIGGVEDIGNVVSRLKLESDPSIYISRYTAEFSRVASKENFIDMIFGVDRLFTLDDTGVLTYEILASMKQYSTRKDRLAFYFVEKKIIENIPTNPLLALEDIGTSVLMLNQERDILIIKFVKDAWSIKSKVKEIKISIEDLT</sequence>
<dbReference type="Gene3D" id="3.40.50.11570">
    <property type="entry name" value="Protein of unknown function DUF257"/>
    <property type="match status" value="1"/>
</dbReference>
<dbReference type="STRING" id="70601.gene:9378105"/>
<accession>O58890</accession>
<dbReference type="AlphaFoldDB" id="O58890"/>
<dbReference type="RefSeq" id="WP_010885228.1">
    <property type="nucleotide sequence ID" value="NC_000961.1"/>
</dbReference>
<dbReference type="EnsemblBacteria" id="BAA30244">
    <property type="protein sequence ID" value="BAA30244"/>
    <property type="gene ID" value="BAA30244"/>
</dbReference>